<dbReference type="KEGG" id="goy:GLS_c19620"/>
<dbReference type="Proteomes" id="UP000031656">
    <property type="component" value="Chromosome"/>
</dbReference>
<dbReference type="EMBL" id="CP004373">
    <property type="protein sequence ID" value="AHK71836.1"/>
    <property type="molecule type" value="Genomic_DNA"/>
</dbReference>
<proteinExistence type="predicted"/>
<dbReference type="HOGENOM" id="CLU_080694_0_0_5"/>
<evidence type="ECO:0000313" key="3">
    <source>
        <dbReference type="Proteomes" id="UP000031656"/>
    </source>
</evidence>
<dbReference type="Pfam" id="PF06835">
    <property type="entry name" value="LptC"/>
    <property type="match status" value="1"/>
</dbReference>
<name>A0A067Z456_GLUOY</name>
<feature type="region of interest" description="Disordered" evidence="1">
    <location>
        <begin position="1"/>
        <end position="31"/>
    </location>
</feature>
<dbReference type="RefSeq" id="WP_041112097.1">
    <property type="nucleotide sequence ID" value="NZ_CP004373.1"/>
</dbReference>
<feature type="compositionally biased region" description="Pro residues" evidence="1">
    <location>
        <begin position="1"/>
        <end position="12"/>
    </location>
</feature>
<reference evidence="2 3" key="1">
    <citation type="journal article" date="2015" name="Appl. Microbiol. Biotechnol.">
        <title>The consequence of an additional NADH dehydrogenase paralog on the growth of Gluconobacter oxydans DSM3504.</title>
        <authorList>
            <person name="Kostner D."/>
            <person name="Luchterhand B."/>
            <person name="Junker A."/>
            <person name="Volland S."/>
            <person name="Daniel R."/>
            <person name="Buchs J."/>
            <person name="Liebl W."/>
            <person name="Ehrenreich A."/>
        </authorList>
    </citation>
    <scope>NUCLEOTIDE SEQUENCE [LARGE SCALE GENOMIC DNA]</scope>
    <source>
        <strain evidence="2">DSM 3504</strain>
    </source>
</reference>
<gene>
    <name evidence="2" type="ORF">GLS_c19620</name>
</gene>
<sequence>MNGPNPDAPGPNAPGSENGEPRVRREDFDPDRAESLARLDSLRRAAFQRIRQAPDAEQLARRRSLLGFAKWALPGLALVLLSSIAAWPEISHLMNQNRAALKEMARLRVESGNMEQATYRGLDAHNHPYMITARTTHQQGPDRVDLVDPVADIQLSGNSWAHIRSDRGVYMQHEQTLDLDDHVVLYRDDGLLMNGPSADLDLKADVIASRDWVHAEGPFGRQDAQGYFLDQHAGIMQFTGPGLTVRNDDNGPPSAAARLHLQGLKTEK</sequence>
<organism evidence="2 3">
    <name type="scientific">Gluconobacter oxydans DSM 3504</name>
    <dbReference type="NCBI Taxonomy" id="1288313"/>
    <lineage>
        <taxon>Bacteria</taxon>
        <taxon>Pseudomonadati</taxon>
        <taxon>Pseudomonadota</taxon>
        <taxon>Alphaproteobacteria</taxon>
        <taxon>Acetobacterales</taxon>
        <taxon>Acetobacteraceae</taxon>
        <taxon>Gluconobacter</taxon>
    </lineage>
</organism>
<evidence type="ECO:0000256" key="1">
    <source>
        <dbReference type="SAM" id="MobiDB-lite"/>
    </source>
</evidence>
<evidence type="ECO:0008006" key="4">
    <source>
        <dbReference type="Google" id="ProtNLM"/>
    </source>
</evidence>
<protein>
    <recommendedName>
        <fullName evidence="4">LPS export ABC transporter periplasmic protein LptC</fullName>
    </recommendedName>
</protein>
<evidence type="ECO:0000313" key="2">
    <source>
        <dbReference type="EMBL" id="AHK71836.1"/>
    </source>
</evidence>
<accession>A0A067Z456</accession>
<dbReference type="AlphaFoldDB" id="A0A067Z456"/>
<dbReference type="InterPro" id="IPR010664">
    <property type="entry name" value="LipoPS_assembly_LptC-rel"/>
</dbReference>
<dbReference type="Gene3D" id="2.60.450.10">
    <property type="entry name" value="Lipopolysaccharide (LPS) transport protein A like domain"/>
    <property type="match status" value="1"/>
</dbReference>
<feature type="compositionally biased region" description="Basic and acidic residues" evidence="1">
    <location>
        <begin position="19"/>
        <end position="31"/>
    </location>
</feature>
<dbReference type="GeneID" id="56906181"/>